<dbReference type="EMBL" id="SIJB01000036">
    <property type="protein sequence ID" value="NBI30689.1"/>
    <property type="molecule type" value="Genomic_DNA"/>
</dbReference>
<dbReference type="AlphaFoldDB" id="A0A6N9Q7B5"/>
<gene>
    <name evidence="1" type="ORF">ERL59_17195</name>
</gene>
<accession>A0A6N9Q7B5</accession>
<evidence type="ECO:0000313" key="2">
    <source>
        <dbReference type="Proteomes" id="UP000448943"/>
    </source>
</evidence>
<keyword evidence="2" id="KW-1185">Reference proteome</keyword>
<proteinExistence type="predicted"/>
<dbReference type="NCBIfam" id="TIGR03831">
    <property type="entry name" value="YgiT_finger"/>
    <property type="match status" value="1"/>
</dbReference>
<reference evidence="1 2" key="1">
    <citation type="submission" date="2019-01" db="EMBL/GenBank/DDBJ databases">
        <title>Chengkuizengella sp. nov., isolated from deep-sea sediment of East Pacific Ocean.</title>
        <authorList>
            <person name="Yang J."/>
            <person name="Lai Q."/>
            <person name="Shao Z."/>
        </authorList>
    </citation>
    <scope>NUCLEOTIDE SEQUENCE [LARGE SCALE GENOMIC DNA]</scope>
    <source>
        <strain evidence="1 2">YPA3-1-1</strain>
    </source>
</reference>
<organism evidence="1 2">
    <name type="scientific">Chengkuizengella marina</name>
    <dbReference type="NCBI Taxonomy" id="2507566"/>
    <lineage>
        <taxon>Bacteria</taxon>
        <taxon>Bacillati</taxon>
        <taxon>Bacillota</taxon>
        <taxon>Bacilli</taxon>
        <taxon>Bacillales</taxon>
        <taxon>Paenibacillaceae</taxon>
        <taxon>Chengkuizengella</taxon>
    </lineage>
</organism>
<sequence length="134" mass="15822">MQKECKCGKTLSIQLRTVKYSKKIHIRNVPIFSCENCEESEVLLDVKEDLTQLIQKIDPSYSKNQIFFNEINEFAHLLYVSSEKELIHIPIEDIIQLRINELLDILLLAQSLHDTKWVNETEKRLLQLTELIHF</sequence>
<comment type="caution">
    <text evidence="1">The sequence shown here is derived from an EMBL/GenBank/DDBJ whole genome shotgun (WGS) entry which is preliminary data.</text>
</comment>
<name>A0A6N9Q7B5_9BACL</name>
<protein>
    <submittedName>
        <fullName evidence="1">YgiT-type zinc finger protein</fullName>
    </submittedName>
</protein>
<dbReference type="Proteomes" id="UP000448943">
    <property type="component" value="Unassembled WGS sequence"/>
</dbReference>
<dbReference type="OrthoDB" id="2974439at2"/>
<dbReference type="InterPro" id="IPR022453">
    <property type="entry name" value="Znf_MqsA-type"/>
</dbReference>
<evidence type="ECO:0000313" key="1">
    <source>
        <dbReference type="EMBL" id="NBI30689.1"/>
    </source>
</evidence>